<protein>
    <submittedName>
        <fullName evidence="2">Uncharacterized protein</fullName>
    </submittedName>
</protein>
<dbReference type="EnsemblPlants" id="ONIVA02G39170.1">
    <property type="protein sequence ID" value="ONIVA02G39170.1"/>
    <property type="gene ID" value="ONIVA02G39170"/>
</dbReference>
<evidence type="ECO:0000313" key="2">
    <source>
        <dbReference type="EnsemblPlants" id="ONIVA02G39170.1"/>
    </source>
</evidence>
<dbReference type="OMA" id="FVQSWRR"/>
<sequence length="164" mass="16234">MPPPWLGEARGRITGPVGGAGLERHRHRRPDGSAKGAGGGGLSSSLPVGTIALPGAPPLLCGEFLGGSSSAGEAQAVEAMTPSTGFPFGKNWRGGWRVVEQRGPGPALRGGGSMKSADGGASVRCGGCYMGDGGILDVMTTLVASFSEPHLCGVAIGLAAFGHA</sequence>
<dbReference type="Proteomes" id="UP000006591">
    <property type="component" value="Chromosome 2"/>
</dbReference>
<evidence type="ECO:0000313" key="3">
    <source>
        <dbReference type="Proteomes" id="UP000006591"/>
    </source>
</evidence>
<proteinExistence type="predicted"/>
<name>A0A0E0GEI3_ORYNI</name>
<reference evidence="2" key="2">
    <citation type="submission" date="2018-04" db="EMBL/GenBank/DDBJ databases">
        <title>OnivRS2 (Oryza nivara Reference Sequence Version 2).</title>
        <authorList>
            <person name="Zhang J."/>
            <person name="Kudrna D."/>
            <person name="Lee S."/>
            <person name="Talag J."/>
            <person name="Rajasekar S."/>
            <person name="Welchert J."/>
            <person name="Hsing Y.-I."/>
            <person name="Wing R.A."/>
        </authorList>
    </citation>
    <scope>NUCLEOTIDE SEQUENCE [LARGE SCALE GENOMIC DNA]</scope>
    <source>
        <strain evidence="2">SL10</strain>
    </source>
</reference>
<evidence type="ECO:0000256" key="1">
    <source>
        <dbReference type="SAM" id="MobiDB-lite"/>
    </source>
</evidence>
<accession>A0A0E0GEI3</accession>
<keyword evidence="3" id="KW-1185">Reference proteome</keyword>
<reference evidence="2" key="1">
    <citation type="submission" date="2015-04" db="UniProtKB">
        <authorList>
            <consortium name="EnsemblPlants"/>
        </authorList>
    </citation>
    <scope>IDENTIFICATION</scope>
    <source>
        <strain evidence="2">SL10</strain>
    </source>
</reference>
<dbReference type="Gramene" id="ONIVA02G39170.1">
    <property type="protein sequence ID" value="ONIVA02G39170.1"/>
    <property type="gene ID" value="ONIVA02G39170"/>
</dbReference>
<feature type="region of interest" description="Disordered" evidence="1">
    <location>
        <begin position="1"/>
        <end position="42"/>
    </location>
</feature>
<organism evidence="2">
    <name type="scientific">Oryza nivara</name>
    <name type="common">Indian wild rice</name>
    <name type="synonym">Oryza sativa f. spontanea</name>
    <dbReference type="NCBI Taxonomy" id="4536"/>
    <lineage>
        <taxon>Eukaryota</taxon>
        <taxon>Viridiplantae</taxon>
        <taxon>Streptophyta</taxon>
        <taxon>Embryophyta</taxon>
        <taxon>Tracheophyta</taxon>
        <taxon>Spermatophyta</taxon>
        <taxon>Magnoliopsida</taxon>
        <taxon>Liliopsida</taxon>
        <taxon>Poales</taxon>
        <taxon>Poaceae</taxon>
        <taxon>BOP clade</taxon>
        <taxon>Oryzoideae</taxon>
        <taxon>Oryzeae</taxon>
        <taxon>Oryzinae</taxon>
        <taxon>Oryza</taxon>
    </lineage>
</organism>
<dbReference type="AlphaFoldDB" id="A0A0E0GEI3"/>
<dbReference type="HOGENOM" id="CLU_095854_0_0_1"/>